<dbReference type="AlphaFoldDB" id="A0A255XUX8"/>
<dbReference type="OrthoDB" id="7359986at2"/>
<dbReference type="RefSeq" id="WP_094408048.1">
    <property type="nucleotide sequence ID" value="NZ_BMJZ01000001.1"/>
</dbReference>
<dbReference type="Proteomes" id="UP000216361">
    <property type="component" value="Unassembled WGS sequence"/>
</dbReference>
<dbReference type="InterPro" id="IPR010633">
    <property type="entry name" value="Phage_lambda_GpZ"/>
</dbReference>
<dbReference type="EMBL" id="NOXS01000029">
    <property type="protein sequence ID" value="OYQ20225.1"/>
    <property type="molecule type" value="Genomic_DNA"/>
</dbReference>
<reference evidence="1 2" key="1">
    <citation type="submission" date="2017-07" db="EMBL/GenBank/DDBJ databases">
        <title>Elstera cyanobacteriorum sp. nov., a novel bacterium isolated from cyanobacterial aggregates in a eutrophic lake.</title>
        <authorList>
            <person name="Cai H."/>
        </authorList>
    </citation>
    <scope>NUCLEOTIDE SEQUENCE [LARGE SCALE GENOMIC DNA]</scope>
    <source>
        <strain evidence="1 2">TH019</strain>
    </source>
</reference>
<dbReference type="Pfam" id="PF06763">
    <property type="entry name" value="Minor_tail_Z"/>
    <property type="match status" value="1"/>
</dbReference>
<organism evidence="1 2">
    <name type="scientific">Elstera cyanobacteriorum</name>
    <dbReference type="NCBI Taxonomy" id="2022747"/>
    <lineage>
        <taxon>Bacteria</taxon>
        <taxon>Pseudomonadati</taxon>
        <taxon>Pseudomonadota</taxon>
        <taxon>Alphaproteobacteria</taxon>
        <taxon>Rhodospirillales</taxon>
        <taxon>Rhodospirillaceae</taxon>
        <taxon>Elstera</taxon>
    </lineage>
</organism>
<evidence type="ECO:0000313" key="1">
    <source>
        <dbReference type="EMBL" id="OYQ20225.1"/>
    </source>
</evidence>
<protein>
    <recommendedName>
        <fullName evidence="3">Phage virion morphogenesis protein</fullName>
    </recommendedName>
</protein>
<accession>A0A255XUX8</accession>
<gene>
    <name evidence="1" type="ORF">CHR90_05820</name>
</gene>
<comment type="caution">
    <text evidence="1">The sequence shown here is derived from an EMBL/GenBank/DDBJ whole genome shotgun (WGS) entry which is preliminary data.</text>
</comment>
<evidence type="ECO:0000313" key="2">
    <source>
        <dbReference type="Proteomes" id="UP000216361"/>
    </source>
</evidence>
<proteinExistence type="predicted"/>
<name>A0A255XUX8_9PROT</name>
<sequence length="198" mass="21878">MMDASISVSGNAPRLLRDLAEKFPFATALALTRTAQAGQAAVKDHMATAFILRNRFTQNQVRIAAAKKTDLESAVYLTPKADYMVMHETGGVKTPTRAASVAVPTDQTRRNKRGLVPKSAKPRPLRDQRRVFVMDLKNGSRAVARRKGKKRLPVSVLYVLADEAKIAPRLDMQKIVSRIAVTDFGPELEKALLAELKR</sequence>
<keyword evidence="2" id="KW-1185">Reference proteome</keyword>
<evidence type="ECO:0008006" key="3">
    <source>
        <dbReference type="Google" id="ProtNLM"/>
    </source>
</evidence>